<evidence type="ECO:0000313" key="9">
    <source>
        <dbReference type="Proteomes" id="UP001303946"/>
    </source>
</evidence>
<sequence length="172" mass="18616">MTTNRYAPPSSEVADPAATQLEYAGFWIRTGAALIDAVLIVAITYPILYALYGADYFDDEKKGFIAGPADFLLTYVAPAIASIVFWLSKQGTPGKLALSLRVVDARSGDTLSVGQSIGRYLAYFVSMIPLGLGIIWVGIDARKQGWHDKLAKTVVVRAKASTTRPVVFNRKG</sequence>
<evidence type="ECO:0000313" key="8">
    <source>
        <dbReference type="EMBL" id="WOB09522.1"/>
    </source>
</evidence>
<dbReference type="InterPro" id="IPR010432">
    <property type="entry name" value="RDD"/>
</dbReference>
<dbReference type="PANTHER" id="PTHR36115">
    <property type="entry name" value="PROLINE-RICH ANTIGEN HOMOLOG-RELATED"/>
    <property type="match status" value="1"/>
</dbReference>
<feature type="domain" description="RDD" evidence="7">
    <location>
        <begin position="23"/>
        <end position="152"/>
    </location>
</feature>
<dbReference type="Pfam" id="PF06271">
    <property type="entry name" value="RDD"/>
    <property type="match status" value="1"/>
</dbReference>
<organism evidence="8 9">
    <name type="scientific">Piscinibacter gummiphilus</name>
    <dbReference type="NCBI Taxonomy" id="946333"/>
    <lineage>
        <taxon>Bacteria</taxon>
        <taxon>Pseudomonadati</taxon>
        <taxon>Pseudomonadota</taxon>
        <taxon>Betaproteobacteria</taxon>
        <taxon>Burkholderiales</taxon>
        <taxon>Sphaerotilaceae</taxon>
        <taxon>Piscinibacter</taxon>
    </lineage>
</organism>
<accession>A0ABZ0D2Q5</accession>
<keyword evidence="9" id="KW-1185">Reference proteome</keyword>
<keyword evidence="2" id="KW-1003">Cell membrane</keyword>
<feature type="transmembrane region" description="Helical" evidence="6">
    <location>
        <begin position="26"/>
        <end position="52"/>
    </location>
</feature>
<gene>
    <name evidence="8" type="ORF">RXV79_05535</name>
</gene>
<comment type="subcellular location">
    <subcellularLocation>
        <location evidence="1">Cell membrane</location>
        <topology evidence="1">Multi-pass membrane protein</topology>
    </subcellularLocation>
</comment>
<evidence type="ECO:0000256" key="5">
    <source>
        <dbReference type="ARBA" id="ARBA00023136"/>
    </source>
</evidence>
<keyword evidence="4 6" id="KW-1133">Transmembrane helix</keyword>
<feature type="transmembrane region" description="Helical" evidence="6">
    <location>
        <begin position="64"/>
        <end position="87"/>
    </location>
</feature>
<dbReference type="PANTHER" id="PTHR36115:SF4">
    <property type="entry name" value="MEMBRANE PROTEIN"/>
    <property type="match status" value="1"/>
</dbReference>
<protein>
    <submittedName>
        <fullName evidence="8">RDD family protein</fullName>
    </submittedName>
</protein>
<evidence type="ECO:0000256" key="1">
    <source>
        <dbReference type="ARBA" id="ARBA00004651"/>
    </source>
</evidence>
<dbReference type="RefSeq" id="WP_316702471.1">
    <property type="nucleotide sequence ID" value="NZ_CP136336.1"/>
</dbReference>
<proteinExistence type="predicted"/>
<evidence type="ECO:0000259" key="7">
    <source>
        <dbReference type="Pfam" id="PF06271"/>
    </source>
</evidence>
<keyword evidence="5 6" id="KW-0472">Membrane</keyword>
<feature type="transmembrane region" description="Helical" evidence="6">
    <location>
        <begin position="120"/>
        <end position="139"/>
    </location>
</feature>
<dbReference type="Proteomes" id="UP001303946">
    <property type="component" value="Chromosome"/>
</dbReference>
<reference evidence="8 9" key="1">
    <citation type="submission" date="2023-10" db="EMBL/GenBank/DDBJ databases">
        <title>Bacteria for the degradation of biodegradable plastic PBAT(Polybutylene adipate terephthalate).</title>
        <authorList>
            <person name="Weon H.-Y."/>
            <person name="Yeon J."/>
        </authorList>
    </citation>
    <scope>NUCLEOTIDE SEQUENCE [LARGE SCALE GENOMIC DNA]</scope>
    <source>
        <strain evidence="8 9">SBD 7-3</strain>
    </source>
</reference>
<dbReference type="InterPro" id="IPR051791">
    <property type="entry name" value="Pra-immunoreactive"/>
</dbReference>
<dbReference type="EMBL" id="CP136336">
    <property type="protein sequence ID" value="WOB09522.1"/>
    <property type="molecule type" value="Genomic_DNA"/>
</dbReference>
<evidence type="ECO:0000256" key="3">
    <source>
        <dbReference type="ARBA" id="ARBA00022692"/>
    </source>
</evidence>
<name>A0ABZ0D2Q5_9BURK</name>
<evidence type="ECO:0000256" key="2">
    <source>
        <dbReference type="ARBA" id="ARBA00022475"/>
    </source>
</evidence>
<keyword evidence="3 6" id="KW-0812">Transmembrane</keyword>
<evidence type="ECO:0000256" key="6">
    <source>
        <dbReference type="SAM" id="Phobius"/>
    </source>
</evidence>
<evidence type="ECO:0000256" key="4">
    <source>
        <dbReference type="ARBA" id="ARBA00022989"/>
    </source>
</evidence>